<evidence type="ECO:0008006" key="5">
    <source>
        <dbReference type="Google" id="ProtNLM"/>
    </source>
</evidence>
<gene>
    <name evidence="3" type="ORF">E4633_04815</name>
</gene>
<dbReference type="AlphaFoldDB" id="A0A4S1CLW8"/>
<feature type="signal peptide" evidence="2">
    <location>
        <begin position="1"/>
        <end position="22"/>
    </location>
</feature>
<reference evidence="3 4" key="1">
    <citation type="submission" date="2019-04" db="EMBL/GenBank/DDBJ databases">
        <title>Geobacter oryzae sp. nov., ferric-reducing bacteria isolated from paddy soil.</title>
        <authorList>
            <person name="Xu Z."/>
            <person name="Masuda Y."/>
            <person name="Itoh H."/>
            <person name="Senoo K."/>
        </authorList>
    </citation>
    <scope>NUCLEOTIDE SEQUENCE [LARGE SCALE GENOMIC DNA]</scope>
    <source>
        <strain evidence="3 4">Red111</strain>
    </source>
</reference>
<dbReference type="EMBL" id="SRSC01000001">
    <property type="protein sequence ID" value="TGU74785.1"/>
    <property type="molecule type" value="Genomic_DNA"/>
</dbReference>
<dbReference type="RefSeq" id="WP_135869107.1">
    <property type="nucleotide sequence ID" value="NZ_SRSC01000001.1"/>
</dbReference>
<evidence type="ECO:0000313" key="3">
    <source>
        <dbReference type="EMBL" id="TGU74785.1"/>
    </source>
</evidence>
<evidence type="ECO:0000256" key="1">
    <source>
        <dbReference type="SAM" id="MobiDB-lite"/>
    </source>
</evidence>
<keyword evidence="4" id="KW-1185">Reference proteome</keyword>
<dbReference type="Proteomes" id="UP000306416">
    <property type="component" value="Unassembled WGS sequence"/>
</dbReference>
<accession>A0A4S1CLW8</accession>
<name>A0A4S1CLW8_9BACT</name>
<dbReference type="InterPro" id="IPR036280">
    <property type="entry name" value="Multihaem_cyt_sf"/>
</dbReference>
<proteinExistence type="predicted"/>
<keyword evidence="2" id="KW-0732">Signal</keyword>
<dbReference type="SUPFAM" id="SSF48695">
    <property type="entry name" value="Multiheme cytochromes"/>
    <property type="match status" value="1"/>
</dbReference>
<sequence>MKKNVLPLILCAFLALALQAPAWGDEAEESAPDLAADAQQSPGDPPVIPHAVKANQDGEECNACHRDGVKGAPATSHPERLNCTQCHVQGGKESVKKGKRGKK</sequence>
<evidence type="ECO:0000313" key="4">
    <source>
        <dbReference type="Proteomes" id="UP000306416"/>
    </source>
</evidence>
<feature type="chain" id="PRO_5020392615" description="Cytochrome C" evidence="2">
    <location>
        <begin position="23"/>
        <end position="103"/>
    </location>
</feature>
<comment type="caution">
    <text evidence="3">The sequence shown here is derived from an EMBL/GenBank/DDBJ whole genome shotgun (WGS) entry which is preliminary data.</text>
</comment>
<organism evidence="3 4">
    <name type="scientific">Geomonas terrae</name>
    <dbReference type="NCBI Taxonomy" id="2562681"/>
    <lineage>
        <taxon>Bacteria</taxon>
        <taxon>Pseudomonadati</taxon>
        <taxon>Thermodesulfobacteriota</taxon>
        <taxon>Desulfuromonadia</taxon>
        <taxon>Geobacterales</taxon>
        <taxon>Geobacteraceae</taxon>
        <taxon>Geomonas</taxon>
    </lineage>
</organism>
<evidence type="ECO:0000256" key="2">
    <source>
        <dbReference type="SAM" id="SignalP"/>
    </source>
</evidence>
<protein>
    <recommendedName>
        <fullName evidence="5">Cytochrome C</fullName>
    </recommendedName>
</protein>
<feature type="region of interest" description="Disordered" evidence="1">
    <location>
        <begin position="24"/>
        <end position="49"/>
    </location>
</feature>